<accession>A0ABN0WVS5</accession>
<name>A0ABN0WVS5_9ACTN</name>
<dbReference type="RefSeq" id="WP_252801358.1">
    <property type="nucleotide sequence ID" value="NZ_BAAABM010000037.1"/>
</dbReference>
<organism evidence="1 2">
    <name type="scientific">Actinoallomurus spadix</name>
    <dbReference type="NCBI Taxonomy" id="79912"/>
    <lineage>
        <taxon>Bacteria</taxon>
        <taxon>Bacillati</taxon>
        <taxon>Actinomycetota</taxon>
        <taxon>Actinomycetes</taxon>
        <taxon>Streptosporangiales</taxon>
        <taxon>Thermomonosporaceae</taxon>
        <taxon>Actinoallomurus</taxon>
    </lineage>
</organism>
<keyword evidence="2" id="KW-1185">Reference proteome</keyword>
<dbReference type="Proteomes" id="UP001501822">
    <property type="component" value="Unassembled WGS sequence"/>
</dbReference>
<proteinExistence type="predicted"/>
<gene>
    <name evidence="1" type="ORF">GCM10010151_42170</name>
</gene>
<protein>
    <submittedName>
        <fullName evidence="1">Uncharacterized protein</fullName>
    </submittedName>
</protein>
<comment type="caution">
    <text evidence="1">The sequence shown here is derived from an EMBL/GenBank/DDBJ whole genome shotgun (WGS) entry which is preliminary data.</text>
</comment>
<reference evidence="1 2" key="1">
    <citation type="journal article" date="2019" name="Int. J. Syst. Evol. Microbiol.">
        <title>The Global Catalogue of Microorganisms (GCM) 10K type strain sequencing project: providing services to taxonomists for standard genome sequencing and annotation.</title>
        <authorList>
            <consortium name="The Broad Institute Genomics Platform"/>
            <consortium name="The Broad Institute Genome Sequencing Center for Infectious Disease"/>
            <person name="Wu L."/>
            <person name="Ma J."/>
        </authorList>
    </citation>
    <scope>NUCLEOTIDE SEQUENCE [LARGE SCALE GENOMIC DNA]</scope>
    <source>
        <strain evidence="1 2">JCM 3146</strain>
    </source>
</reference>
<dbReference type="EMBL" id="BAAABM010000037">
    <property type="protein sequence ID" value="GAA0348023.1"/>
    <property type="molecule type" value="Genomic_DNA"/>
</dbReference>
<evidence type="ECO:0000313" key="2">
    <source>
        <dbReference type="Proteomes" id="UP001501822"/>
    </source>
</evidence>
<evidence type="ECO:0000313" key="1">
    <source>
        <dbReference type="EMBL" id="GAA0348023.1"/>
    </source>
</evidence>
<sequence>MSYDQELREFREAIDGWVPVGRMSRDQELAELERLARRHPAEAKSMLEEQARLDGST</sequence>